<evidence type="ECO:0000256" key="1">
    <source>
        <dbReference type="SAM" id="MobiDB-lite"/>
    </source>
</evidence>
<keyword evidence="3" id="KW-1185">Reference proteome</keyword>
<protein>
    <recommendedName>
        <fullName evidence="4">ATP dependent DNA ligase domain-containing protein</fullName>
    </recommendedName>
</protein>
<gene>
    <name evidence="2" type="ORF">SAMN05660976_00584</name>
</gene>
<dbReference type="AlphaFoldDB" id="A0A1H7H4H8"/>
<dbReference type="SUPFAM" id="SSF56091">
    <property type="entry name" value="DNA ligase/mRNA capping enzyme, catalytic domain"/>
    <property type="match status" value="1"/>
</dbReference>
<dbReference type="EMBL" id="FOBF01000001">
    <property type="protein sequence ID" value="SEK45323.1"/>
    <property type="molecule type" value="Genomic_DNA"/>
</dbReference>
<reference evidence="2 3" key="1">
    <citation type="submission" date="2016-10" db="EMBL/GenBank/DDBJ databases">
        <authorList>
            <person name="de Groot N.N."/>
        </authorList>
    </citation>
    <scope>NUCLEOTIDE SEQUENCE [LARGE SCALE GENOMIC DNA]</scope>
    <source>
        <strain evidence="2 3">DSM 43357</strain>
    </source>
</reference>
<feature type="region of interest" description="Disordered" evidence="1">
    <location>
        <begin position="102"/>
        <end position="122"/>
    </location>
</feature>
<dbReference type="STRING" id="46177.SAMN05660976_00584"/>
<evidence type="ECO:0000313" key="3">
    <source>
        <dbReference type="Proteomes" id="UP000198953"/>
    </source>
</evidence>
<organism evidence="2 3">
    <name type="scientific">Nonomuraea pusilla</name>
    <dbReference type="NCBI Taxonomy" id="46177"/>
    <lineage>
        <taxon>Bacteria</taxon>
        <taxon>Bacillati</taxon>
        <taxon>Actinomycetota</taxon>
        <taxon>Actinomycetes</taxon>
        <taxon>Streptosporangiales</taxon>
        <taxon>Streptosporangiaceae</taxon>
        <taxon>Nonomuraea</taxon>
    </lineage>
</organism>
<dbReference type="Gene3D" id="3.30.1490.70">
    <property type="match status" value="1"/>
</dbReference>
<evidence type="ECO:0008006" key="4">
    <source>
        <dbReference type="Google" id="ProtNLM"/>
    </source>
</evidence>
<dbReference type="Proteomes" id="UP000198953">
    <property type="component" value="Unassembled WGS sequence"/>
</dbReference>
<proteinExistence type="predicted"/>
<evidence type="ECO:0000313" key="2">
    <source>
        <dbReference type="EMBL" id="SEK45323.1"/>
    </source>
</evidence>
<feature type="compositionally biased region" description="Pro residues" evidence="1">
    <location>
        <begin position="112"/>
        <end position="122"/>
    </location>
</feature>
<dbReference type="Gene3D" id="3.30.470.30">
    <property type="entry name" value="DNA ligase/mRNA capping enzyme"/>
    <property type="match status" value="1"/>
</dbReference>
<sequence>MGQPMPYPVEPMPAVSGELPVDRALYGLEVKWDGIRAVVSVEDGGVRVTGRHGADPLDGVPLFDLPYLDRRALLDELDIGAPPFFPGESDLRPRPSRAWRAWWPNGSTPLTAPIPDPPGGSR</sequence>
<name>A0A1H7H4H8_9ACTN</name>
<accession>A0A1H7H4H8</accession>